<dbReference type="SMART" id="SM00267">
    <property type="entry name" value="GGDEF"/>
    <property type="match status" value="1"/>
</dbReference>
<dbReference type="InterPro" id="IPR000160">
    <property type="entry name" value="GGDEF_dom"/>
</dbReference>
<accession>A0A126QK91</accession>
<name>A0A126QK91_9BACT</name>
<dbReference type="SUPFAM" id="SSF55073">
    <property type="entry name" value="Nucleotide cyclase"/>
    <property type="match status" value="1"/>
</dbReference>
<evidence type="ECO:0000313" key="7">
    <source>
        <dbReference type="Proteomes" id="UP000055611"/>
    </source>
</evidence>
<dbReference type="PROSITE" id="PS50887">
    <property type="entry name" value="GGDEF"/>
    <property type="match status" value="1"/>
</dbReference>
<feature type="transmembrane region" description="Helical" evidence="3">
    <location>
        <begin position="17"/>
        <end position="41"/>
    </location>
</feature>
<proteinExistence type="predicted"/>
<dbReference type="EMBL" id="CP014206">
    <property type="protein sequence ID" value="AMK10401.1"/>
    <property type="molecule type" value="Genomic_DNA"/>
</dbReference>
<evidence type="ECO:0000313" key="8">
    <source>
        <dbReference type="Proteomes" id="UP000295506"/>
    </source>
</evidence>
<keyword evidence="7" id="KW-1185">Reference proteome</keyword>
<dbReference type="KEGG" id="dej:AWY79_04360"/>
<dbReference type="GO" id="GO:0043709">
    <property type="term" value="P:cell adhesion involved in single-species biofilm formation"/>
    <property type="evidence" value="ECO:0007669"/>
    <property type="project" value="TreeGrafter"/>
</dbReference>
<keyword evidence="3" id="KW-0472">Membrane</keyword>
<feature type="domain" description="GGDEF" evidence="4">
    <location>
        <begin position="129"/>
        <end position="258"/>
    </location>
</feature>
<evidence type="ECO:0000313" key="5">
    <source>
        <dbReference type="EMBL" id="AMK10401.1"/>
    </source>
</evidence>
<reference evidence="5 7" key="1">
    <citation type="journal article" date="2016" name="Front. Microbiol.">
        <title>Genome Sequence of the Piezophilic, Mesophilic Sulfate-Reducing Bacterium Desulfovibrio indicus J2T.</title>
        <authorList>
            <person name="Cao J."/>
            <person name="Maignien L."/>
            <person name="Shao Z."/>
            <person name="Alain K."/>
            <person name="Jebbar M."/>
        </authorList>
    </citation>
    <scope>NUCLEOTIDE SEQUENCE [LARGE SCALE GENOMIC DNA]</scope>
    <source>
        <strain evidence="5 7">J2</strain>
    </source>
</reference>
<evidence type="ECO:0000256" key="2">
    <source>
        <dbReference type="ARBA" id="ARBA00034247"/>
    </source>
</evidence>
<gene>
    <name evidence="5" type="ORF">AWY79_04360</name>
    <name evidence="6" type="ORF">EDC59_104201</name>
</gene>
<dbReference type="InterPro" id="IPR043128">
    <property type="entry name" value="Rev_trsase/Diguanyl_cyclase"/>
</dbReference>
<dbReference type="CDD" id="cd01949">
    <property type="entry name" value="GGDEF"/>
    <property type="match status" value="1"/>
</dbReference>
<comment type="catalytic activity">
    <reaction evidence="2">
        <text>2 GTP = 3',3'-c-di-GMP + 2 diphosphate</text>
        <dbReference type="Rhea" id="RHEA:24898"/>
        <dbReference type="ChEBI" id="CHEBI:33019"/>
        <dbReference type="ChEBI" id="CHEBI:37565"/>
        <dbReference type="ChEBI" id="CHEBI:58805"/>
        <dbReference type="EC" id="2.7.7.65"/>
    </reaction>
</comment>
<dbReference type="Pfam" id="PF00990">
    <property type="entry name" value="GGDEF"/>
    <property type="match status" value="1"/>
</dbReference>
<protein>
    <recommendedName>
        <fullName evidence="1">diguanylate cyclase</fullName>
        <ecNumber evidence="1">2.7.7.65</ecNumber>
    </recommendedName>
</protein>
<keyword evidence="3" id="KW-0812">Transmembrane</keyword>
<dbReference type="InterPro" id="IPR050469">
    <property type="entry name" value="Diguanylate_Cyclase"/>
</dbReference>
<evidence type="ECO:0000256" key="3">
    <source>
        <dbReference type="SAM" id="Phobius"/>
    </source>
</evidence>
<evidence type="ECO:0000259" key="4">
    <source>
        <dbReference type="PROSITE" id="PS50887"/>
    </source>
</evidence>
<dbReference type="AlphaFoldDB" id="A0A126QK91"/>
<sequence>MNQAKPAVRRPVLRHKILYVLSVVALGALLCVNFGTIYTLILHPDGNHSRLMQLAYLCMVAGLLVLAGQVLLVLKRIIAVIGRDAAEAGELAERLEQLVVMDSLTKTYNRGKFEEVLNRELGNVRRYCLDLSGVMLDVDGFKAINEAQGYAAGDRLLANLAHHLNSLLRDNDYLFRWRGGKFIILAPHTDIDKAAIMAEKLRQRVGHKLFGGTVRMTLSLGVAQALEDDTPETFRQRLQAGLATAKNAGRDRVAVNRAHSTQA</sequence>
<dbReference type="Gene3D" id="3.30.70.270">
    <property type="match status" value="1"/>
</dbReference>
<dbReference type="PANTHER" id="PTHR45138:SF9">
    <property type="entry name" value="DIGUANYLATE CYCLASE DGCM-RELATED"/>
    <property type="match status" value="1"/>
</dbReference>
<dbReference type="NCBIfam" id="TIGR00254">
    <property type="entry name" value="GGDEF"/>
    <property type="match status" value="1"/>
</dbReference>
<dbReference type="PANTHER" id="PTHR45138">
    <property type="entry name" value="REGULATORY COMPONENTS OF SENSORY TRANSDUCTION SYSTEM"/>
    <property type="match status" value="1"/>
</dbReference>
<dbReference type="EC" id="2.7.7.65" evidence="1"/>
<dbReference type="GO" id="GO:1902201">
    <property type="term" value="P:negative regulation of bacterial-type flagellum-dependent cell motility"/>
    <property type="evidence" value="ECO:0007669"/>
    <property type="project" value="TreeGrafter"/>
</dbReference>
<dbReference type="GO" id="GO:0005886">
    <property type="term" value="C:plasma membrane"/>
    <property type="evidence" value="ECO:0007669"/>
    <property type="project" value="TreeGrafter"/>
</dbReference>
<dbReference type="InterPro" id="IPR029787">
    <property type="entry name" value="Nucleotide_cyclase"/>
</dbReference>
<keyword evidence="3" id="KW-1133">Transmembrane helix</keyword>
<dbReference type="OrthoDB" id="8554767at2"/>
<dbReference type="Proteomes" id="UP000055611">
    <property type="component" value="Chromosome"/>
</dbReference>
<evidence type="ECO:0000313" key="6">
    <source>
        <dbReference type="EMBL" id="TDT89208.1"/>
    </source>
</evidence>
<evidence type="ECO:0000256" key="1">
    <source>
        <dbReference type="ARBA" id="ARBA00012528"/>
    </source>
</evidence>
<dbReference type="Proteomes" id="UP000295506">
    <property type="component" value="Unassembled WGS sequence"/>
</dbReference>
<dbReference type="EMBL" id="SOBK01000004">
    <property type="protein sequence ID" value="TDT89208.1"/>
    <property type="molecule type" value="Genomic_DNA"/>
</dbReference>
<dbReference type="GO" id="GO:0052621">
    <property type="term" value="F:diguanylate cyclase activity"/>
    <property type="evidence" value="ECO:0007669"/>
    <property type="project" value="UniProtKB-EC"/>
</dbReference>
<reference evidence="6 8" key="2">
    <citation type="submission" date="2019-03" db="EMBL/GenBank/DDBJ databases">
        <title>Genomic Encyclopedia of Type Strains, Phase IV (KMG-IV): sequencing the most valuable type-strain genomes for metagenomic binning, comparative biology and taxonomic classification.</title>
        <authorList>
            <person name="Goeker M."/>
        </authorList>
    </citation>
    <scope>NUCLEOTIDE SEQUENCE [LARGE SCALE GENOMIC DNA]</scope>
    <source>
        <strain evidence="6 8">DSM 101483</strain>
    </source>
</reference>
<dbReference type="RefSeq" id="WP_066800801.1">
    <property type="nucleotide sequence ID" value="NZ_CP014206.1"/>
</dbReference>
<organism evidence="6 8">
    <name type="scientific">Pseudodesulfovibrio indicus</name>
    <dbReference type="NCBI Taxonomy" id="1716143"/>
    <lineage>
        <taxon>Bacteria</taxon>
        <taxon>Pseudomonadati</taxon>
        <taxon>Thermodesulfobacteriota</taxon>
        <taxon>Desulfovibrionia</taxon>
        <taxon>Desulfovibrionales</taxon>
        <taxon>Desulfovibrionaceae</taxon>
    </lineage>
</organism>
<feature type="transmembrane region" description="Helical" evidence="3">
    <location>
        <begin position="53"/>
        <end position="74"/>
    </location>
</feature>